<evidence type="ECO:0000256" key="10">
    <source>
        <dbReference type="ARBA" id="ARBA00023203"/>
    </source>
</evidence>
<dbReference type="InterPro" id="IPR011993">
    <property type="entry name" value="PH-like_dom_sf"/>
</dbReference>
<dbReference type="GO" id="GO:0030866">
    <property type="term" value="P:cortical actin cytoskeleton organization"/>
    <property type="evidence" value="ECO:0007669"/>
    <property type="project" value="InterPro"/>
</dbReference>
<feature type="region of interest" description="Disordered" evidence="18">
    <location>
        <begin position="1334"/>
        <end position="1353"/>
    </location>
</feature>
<dbReference type="FunFam" id="3.10.20.90:FF:000002">
    <property type="entry name" value="Erythrocyte protein band 4.1-like 3"/>
    <property type="match status" value="1"/>
</dbReference>
<dbReference type="Pfam" id="PF09380">
    <property type="entry name" value="FERM_C"/>
    <property type="match status" value="1"/>
</dbReference>
<dbReference type="InterPro" id="IPR000798">
    <property type="entry name" value="Ez/rad/moesin-like"/>
</dbReference>
<dbReference type="FunFam" id="2.30.29.30:FF:000002">
    <property type="entry name" value="Band 4.1-like protein 5 isoform 1"/>
    <property type="match status" value="1"/>
</dbReference>
<name>A0A9W7WQU4_TRIRA</name>
<protein>
    <recommendedName>
        <fullName evidence="14">Protein 4.1</fullName>
    </recommendedName>
    <alternativeName>
        <fullName evidence="15">Band 4.1</fullName>
    </alternativeName>
    <alternativeName>
        <fullName evidence="16">Erythrocyte membrane protein band 4.1</fullName>
    </alternativeName>
</protein>
<evidence type="ECO:0000256" key="9">
    <source>
        <dbReference type="ARBA" id="ARBA00022860"/>
    </source>
</evidence>
<dbReference type="InterPro" id="IPR035963">
    <property type="entry name" value="FERM_2"/>
</dbReference>
<dbReference type="InterPro" id="IPR019748">
    <property type="entry name" value="FERM_central"/>
</dbReference>
<dbReference type="GO" id="GO:0005886">
    <property type="term" value="C:plasma membrane"/>
    <property type="evidence" value="ECO:0007669"/>
    <property type="project" value="TreeGrafter"/>
</dbReference>
<dbReference type="PRINTS" id="PR00935">
    <property type="entry name" value="BAND41"/>
</dbReference>
<organism evidence="20 21">
    <name type="scientific">Triplophysa rosa</name>
    <name type="common">Cave loach</name>
    <dbReference type="NCBI Taxonomy" id="992332"/>
    <lineage>
        <taxon>Eukaryota</taxon>
        <taxon>Metazoa</taxon>
        <taxon>Chordata</taxon>
        <taxon>Craniata</taxon>
        <taxon>Vertebrata</taxon>
        <taxon>Euteleostomi</taxon>
        <taxon>Actinopterygii</taxon>
        <taxon>Neopterygii</taxon>
        <taxon>Teleostei</taxon>
        <taxon>Ostariophysi</taxon>
        <taxon>Cypriniformes</taxon>
        <taxon>Nemacheilidae</taxon>
        <taxon>Triplophysa</taxon>
    </lineage>
</organism>
<dbReference type="PRINTS" id="PR00661">
    <property type="entry name" value="ERMFAMILY"/>
</dbReference>
<evidence type="ECO:0000256" key="4">
    <source>
        <dbReference type="ARBA" id="ARBA00022448"/>
    </source>
</evidence>
<dbReference type="Pfam" id="PF08736">
    <property type="entry name" value="FA"/>
    <property type="match status" value="1"/>
</dbReference>
<dbReference type="GO" id="GO:0003779">
    <property type="term" value="F:actin binding"/>
    <property type="evidence" value="ECO:0007669"/>
    <property type="project" value="UniProtKB-KW"/>
</dbReference>
<dbReference type="Gene3D" id="2.30.29.30">
    <property type="entry name" value="Pleckstrin-homology domain (PH domain)/Phosphotyrosine-binding domain (PTB)"/>
    <property type="match status" value="1"/>
</dbReference>
<gene>
    <name evidence="20" type="ORF">IRJ41_009994</name>
</gene>
<dbReference type="InterPro" id="IPR018979">
    <property type="entry name" value="FERM_N"/>
</dbReference>
<dbReference type="Gene3D" id="3.10.20.90">
    <property type="entry name" value="Phosphatidylinositol 3-kinase Catalytic Subunit, Chain A, domain 1"/>
    <property type="match status" value="1"/>
</dbReference>
<evidence type="ECO:0000256" key="11">
    <source>
        <dbReference type="ARBA" id="ARBA00023212"/>
    </source>
</evidence>
<feature type="region of interest" description="Disordered" evidence="18">
    <location>
        <begin position="1252"/>
        <end position="1284"/>
    </location>
</feature>
<dbReference type="GO" id="GO:0005856">
    <property type="term" value="C:cytoskeleton"/>
    <property type="evidence" value="ECO:0007669"/>
    <property type="project" value="UniProtKB-SubCell"/>
</dbReference>
<dbReference type="Proteomes" id="UP001059041">
    <property type="component" value="Linkage Group LG8"/>
</dbReference>
<evidence type="ECO:0000256" key="14">
    <source>
        <dbReference type="ARBA" id="ARBA00023658"/>
    </source>
</evidence>
<keyword evidence="5" id="KW-0963">Cytoplasm</keyword>
<reference evidence="20" key="1">
    <citation type="submission" date="2021-02" db="EMBL/GenBank/DDBJ databases">
        <title>Comparative genomics reveals that relaxation of natural selection precedes convergent phenotypic evolution of cavefish.</title>
        <authorList>
            <person name="Peng Z."/>
        </authorList>
    </citation>
    <scope>NUCLEOTIDE SEQUENCE</scope>
    <source>
        <tissue evidence="20">Muscle</tissue>
    </source>
</reference>
<evidence type="ECO:0000259" key="19">
    <source>
        <dbReference type="PROSITE" id="PS50057"/>
    </source>
</evidence>
<evidence type="ECO:0000313" key="21">
    <source>
        <dbReference type="Proteomes" id="UP001059041"/>
    </source>
</evidence>
<dbReference type="GO" id="GO:0005516">
    <property type="term" value="F:calmodulin binding"/>
    <property type="evidence" value="ECO:0007669"/>
    <property type="project" value="UniProtKB-KW"/>
</dbReference>
<proteinExistence type="predicted"/>
<dbReference type="FunFam" id="1.20.80.10:FF:000001">
    <property type="entry name" value="Erythrocyte membrane protein band 4.1"/>
    <property type="match status" value="1"/>
</dbReference>
<comment type="subcellular location">
    <subcellularLocation>
        <location evidence="3">Cytoplasm</location>
        <location evidence="3">Cell cortex</location>
    </subcellularLocation>
    <subcellularLocation>
        <location evidence="2">Cytoplasm</location>
        <location evidence="2">Cytoskeleton</location>
    </subcellularLocation>
    <subcellularLocation>
        <location evidence="1">Nucleus</location>
    </subcellularLocation>
</comment>
<dbReference type="InterPro" id="IPR000299">
    <property type="entry name" value="FERM_domain"/>
</dbReference>
<dbReference type="InterPro" id="IPR014847">
    <property type="entry name" value="FA"/>
</dbReference>
<dbReference type="SUPFAM" id="SSF50729">
    <property type="entry name" value="PH domain-like"/>
    <property type="match status" value="1"/>
</dbReference>
<accession>A0A9W7WQU4</accession>
<evidence type="ECO:0000256" key="16">
    <source>
        <dbReference type="ARBA" id="ARBA00032586"/>
    </source>
</evidence>
<dbReference type="CDD" id="cd14473">
    <property type="entry name" value="FERM_B-lobe"/>
    <property type="match status" value="1"/>
</dbReference>
<dbReference type="Pfam" id="PF09379">
    <property type="entry name" value="FERM_N"/>
    <property type="match status" value="1"/>
</dbReference>
<dbReference type="GO" id="GO:0005938">
    <property type="term" value="C:cell cortex"/>
    <property type="evidence" value="ECO:0007669"/>
    <property type="project" value="UniProtKB-SubCell"/>
</dbReference>
<dbReference type="InterPro" id="IPR019749">
    <property type="entry name" value="Band_41_domain"/>
</dbReference>
<evidence type="ECO:0000256" key="2">
    <source>
        <dbReference type="ARBA" id="ARBA00004245"/>
    </source>
</evidence>
<feature type="domain" description="FERM" evidence="19">
    <location>
        <begin position="2"/>
        <end position="282"/>
    </location>
</feature>
<keyword evidence="17" id="KW-0175">Coiled coil</keyword>
<feature type="coiled-coil region" evidence="17">
    <location>
        <begin position="1164"/>
        <end position="1207"/>
    </location>
</feature>
<evidence type="ECO:0000256" key="6">
    <source>
        <dbReference type="ARBA" id="ARBA00022553"/>
    </source>
</evidence>
<keyword evidence="4" id="KW-0813">Transport</keyword>
<keyword evidence="7" id="KW-0132">Cell division</keyword>
<keyword evidence="8" id="KW-0498">Mitosis</keyword>
<evidence type="ECO:0000313" key="20">
    <source>
        <dbReference type="EMBL" id="KAI7806687.1"/>
    </source>
</evidence>
<comment type="caution">
    <text evidence="20">The sequence shown here is derived from an EMBL/GenBank/DDBJ whole genome shotgun (WGS) entry which is preliminary data.</text>
</comment>
<dbReference type="SUPFAM" id="SSF47031">
    <property type="entry name" value="Second domain of FERM"/>
    <property type="match status" value="1"/>
</dbReference>
<evidence type="ECO:0000256" key="1">
    <source>
        <dbReference type="ARBA" id="ARBA00004123"/>
    </source>
</evidence>
<dbReference type="SMART" id="SM01196">
    <property type="entry name" value="FERM_C"/>
    <property type="match status" value="1"/>
</dbReference>
<dbReference type="GO" id="GO:0005634">
    <property type="term" value="C:nucleus"/>
    <property type="evidence" value="ECO:0007669"/>
    <property type="project" value="UniProtKB-SubCell"/>
</dbReference>
<keyword evidence="12" id="KW-0539">Nucleus</keyword>
<dbReference type="PROSITE" id="PS00660">
    <property type="entry name" value="FERM_1"/>
    <property type="match status" value="1"/>
</dbReference>
<evidence type="ECO:0000256" key="18">
    <source>
        <dbReference type="SAM" id="MobiDB-lite"/>
    </source>
</evidence>
<dbReference type="PROSITE" id="PS50057">
    <property type="entry name" value="FERM_3"/>
    <property type="match status" value="1"/>
</dbReference>
<keyword evidence="9" id="KW-0112">Calmodulin-binding</keyword>
<keyword evidence="13" id="KW-0131">Cell cycle</keyword>
<dbReference type="SUPFAM" id="SSF54236">
    <property type="entry name" value="Ubiquitin-like"/>
    <property type="match status" value="1"/>
</dbReference>
<dbReference type="EMBL" id="JAFHDT010000008">
    <property type="protein sequence ID" value="KAI7806687.1"/>
    <property type="molecule type" value="Genomic_DNA"/>
</dbReference>
<dbReference type="GO" id="GO:0031032">
    <property type="term" value="P:actomyosin structure organization"/>
    <property type="evidence" value="ECO:0007669"/>
    <property type="project" value="TreeGrafter"/>
</dbReference>
<dbReference type="SMART" id="SM00295">
    <property type="entry name" value="B41"/>
    <property type="match status" value="1"/>
</dbReference>
<evidence type="ECO:0000256" key="13">
    <source>
        <dbReference type="ARBA" id="ARBA00023306"/>
    </source>
</evidence>
<dbReference type="PANTHER" id="PTHR23280">
    <property type="entry name" value="4.1 G PROTEIN"/>
    <property type="match status" value="1"/>
</dbReference>
<keyword evidence="11" id="KW-0206">Cytoskeleton</keyword>
<evidence type="ECO:0000256" key="17">
    <source>
        <dbReference type="SAM" id="Coils"/>
    </source>
</evidence>
<keyword evidence="6" id="KW-0597">Phosphoprotein</keyword>
<feature type="coiled-coil region" evidence="17">
    <location>
        <begin position="521"/>
        <end position="578"/>
    </location>
</feature>
<evidence type="ECO:0000256" key="12">
    <source>
        <dbReference type="ARBA" id="ARBA00023242"/>
    </source>
</evidence>
<dbReference type="InterPro" id="IPR014352">
    <property type="entry name" value="FERM/acyl-CoA-bd_prot_sf"/>
</dbReference>
<dbReference type="InterPro" id="IPR007477">
    <property type="entry name" value="SAB_dom"/>
</dbReference>
<dbReference type="InterPro" id="IPR018980">
    <property type="entry name" value="FERM_PH-like_C"/>
</dbReference>
<dbReference type="InterPro" id="IPR029071">
    <property type="entry name" value="Ubiquitin-like_domsf"/>
</dbReference>
<evidence type="ECO:0000256" key="3">
    <source>
        <dbReference type="ARBA" id="ARBA00004544"/>
    </source>
</evidence>
<dbReference type="Gene3D" id="1.20.80.10">
    <property type="match status" value="1"/>
</dbReference>
<keyword evidence="10" id="KW-0009">Actin-binding</keyword>
<dbReference type="InterPro" id="IPR019747">
    <property type="entry name" value="FERM_CS"/>
</dbReference>
<keyword evidence="21" id="KW-1185">Reference proteome</keyword>
<dbReference type="PANTHER" id="PTHR23280:SF12">
    <property type="entry name" value="PROTEIN 4.1"/>
    <property type="match status" value="1"/>
</dbReference>
<evidence type="ECO:0000256" key="15">
    <source>
        <dbReference type="ARBA" id="ARBA00030419"/>
    </source>
</evidence>
<evidence type="ECO:0000256" key="7">
    <source>
        <dbReference type="ARBA" id="ARBA00022618"/>
    </source>
</evidence>
<evidence type="ECO:0000256" key="8">
    <source>
        <dbReference type="ARBA" id="ARBA00022776"/>
    </source>
</evidence>
<evidence type="ECO:0000256" key="5">
    <source>
        <dbReference type="ARBA" id="ARBA00022490"/>
    </source>
</evidence>
<dbReference type="Pfam" id="PF04382">
    <property type="entry name" value="SAB"/>
    <property type="match status" value="1"/>
</dbReference>
<dbReference type="GO" id="GO:0051301">
    <property type="term" value="P:cell division"/>
    <property type="evidence" value="ECO:0007669"/>
    <property type="project" value="UniProtKB-KW"/>
</dbReference>
<dbReference type="SMART" id="SM01195">
    <property type="entry name" value="FA"/>
    <property type="match status" value="1"/>
</dbReference>
<dbReference type="Pfam" id="PF00373">
    <property type="entry name" value="FERM_M"/>
    <property type="match status" value="1"/>
</dbReference>
<sequence length="1486" mass="173148">MLQCQVNFLDDTHFMWELERNAVGRDLFNKVCEHLDLLERDYYGLAMWDSPYTRGWLDCSKEILKQIKGPVAEFFFNIKFYPPDPSILAEDITRYHLCLQLRKDIMIGRLPCPSDMLALLGSYTVQSTLGDYDPNLHKNNYVSEIVLAPNQSEELDEKVMEQHATHRSLSPAQADMLFFEYAKTLPMYGVDLHPAKDVSGADVMLGVCSEGLMVFKDEIKTNSFSWPRVLKISHKRNTFLLKIRSSEDELDGDVSFTLPSYRACKQLWKCSVENHSFYRNRLQDTTAKRFLTLGSRFRYSGRTLSECLEASTNITRAPPQFLRLATKRKANEEILNVLKQPVQTESDDWFLVHDSDKWEVSSSDDVMLESKELWESKQEADDWFVLLESSLSPPSVLQQFFETEEQRKVEIVEENESEERTTDELVIKRSYKVNVAQEGPVELKVMEELARDIMKKEHPELKEQIMTMKESLTEEILQVNGERIQRVVITKQWTQEVNTFVESQEDVEKKIEVGKLLSMGSEKTSERLEIIERKLQEVETIEQKLLDVEVLRVGLQEIESLEQRLQRAEREELQQAETADWYILLDPSPSLLTAAPTAEEQININKPMARNDDWYILVEMPAQRIKLSASPTVQTDVIGTIAGVDQAEEVESKEAEKKIQLLPPDEPKTHTCEETSVELYEETREEVTQSRVRIDKEQVTVDYRRPQPVLPGQQADRPQRDLEDDWFILSEVSPKTSVSLAYPYLRGATVELYEESREEVLQSGVRREEQESEPIMLEKRATQAQRDVEDDWFIILDVSPKGTVPLVYPHLQSTTIEPYEKRVTPEKVEYKQQQQVTVEDSRPQQVVLEQRAAQTQRDVELLTRRGGAVEVYEESREDRVTEVMTVSTGQTVITEKKSVVQTPEFPVVPREVDDDWFQLFNRAPYEQSIPSGARFVSLTPLNEEKRAVERRRDEVQKKQQERVTVDDRRPVPIILEHRAAQVQREREDDWSIILDVSPKASVPTTVEVYEESRETRVRKEERVTEVMTVSTGQTVRTEKMMVKVVQTPQVFPVVPREIDDDWFQMFDPVPYEQRSITSDVKSRDVVVREPTKDQRVQRIVERVVEEQIRGKTVLTEERRVVFEERSERVDVVQQMFPVRVRQVDDDWCELLDPTAFEKRAVLSVDTEKQRIKEQEDRRVRQQDRRVRDDVETRMRQQEMRKLELEVRRSQPAVIVQTVAQSQREVEEDWFVVFDVSPKQTVVADVIKVDKRGEEVKRREEEKTIEDKRRKAEQRRREEERRRQIQVEDRHKIPVGPEKTPVWQQREREDDWFNLMGVSSKDSVSTRVPVISPVAVPKPRPQIPADQPLTSTPTIQPVSVTKTTYRDRTKDTLDIALESEAEDSVLMGKSRRWTKRIEGESIYVRHSILMLEVFDDFDVTQEVVLRHQASISELKRVFMEAMQDFGPTEWDRRLSSYSPMPKTQLPHANGDILISMGLIEDGGKTVV</sequence>